<feature type="coiled-coil region" evidence="1">
    <location>
        <begin position="1799"/>
        <end position="1826"/>
    </location>
</feature>
<feature type="transmembrane region" description="Helical" evidence="3">
    <location>
        <begin position="12"/>
        <end position="32"/>
    </location>
</feature>
<keyword evidence="3" id="KW-1133">Transmembrane helix</keyword>
<organism evidence="4 5">
    <name type="scientific">Tetrahymena thermophila (strain SB210)</name>
    <dbReference type="NCBI Taxonomy" id="312017"/>
    <lineage>
        <taxon>Eukaryota</taxon>
        <taxon>Sar</taxon>
        <taxon>Alveolata</taxon>
        <taxon>Ciliophora</taxon>
        <taxon>Intramacronucleata</taxon>
        <taxon>Oligohymenophorea</taxon>
        <taxon>Hymenostomatida</taxon>
        <taxon>Tetrahymenina</taxon>
        <taxon>Tetrahymenidae</taxon>
        <taxon>Tetrahymena</taxon>
    </lineage>
</organism>
<dbReference type="RefSeq" id="XP_001022122.2">
    <property type="nucleotide sequence ID" value="XM_001022122.2"/>
</dbReference>
<evidence type="ECO:0000313" key="4">
    <source>
        <dbReference type="EMBL" id="EAS01877.2"/>
    </source>
</evidence>
<accession>Q23ZI0</accession>
<feature type="compositionally biased region" description="Polar residues" evidence="2">
    <location>
        <begin position="858"/>
        <end position="872"/>
    </location>
</feature>
<evidence type="ECO:0000256" key="1">
    <source>
        <dbReference type="SAM" id="Coils"/>
    </source>
</evidence>
<protein>
    <submittedName>
        <fullName evidence="4">Transmembrane protein, putative</fullName>
    </submittedName>
</protein>
<feature type="region of interest" description="Disordered" evidence="2">
    <location>
        <begin position="809"/>
        <end position="872"/>
    </location>
</feature>
<feature type="compositionally biased region" description="Polar residues" evidence="2">
    <location>
        <begin position="827"/>
        <end position="848"/>
    </location>
</feature>
<dbReference type="Proteomes" id="UP000009168">
    <property type="component" value="Unassembled WGS sequence"/>
</dbReference>
<name>Q23ZI0_TETTS</name>
<gene>
    <name evidence="4" type="ORF">TTHERM_00785840</name>
</gene>
<dbReference type="OrthoDB" id="431454at2759"/>
<feature type="region of interest" description="Disordered" evidence="2">
    <location>
        <begin position="395"/>
        <end position="432"/>
    </location>
</feature>
<keyword evidence="3 4" id="KW-0812">Transmembrane</keyword>
<feature type="compositionally biased region" description="Basic residues" evidence="2">
    <location>
        <begin position="811"/>
        <end position="826"/>
    </location>
</feature>
<dbReference type="HOGENOM" id="CLU_239149_0_0_1"/>
<dbReference type="EMBL" id="GG662552">
    <property type="protein sequence ID" value="EAS01877.2"/>
    <property type="molecule type" value="Genomic_DNA"/>
</dbReference>
<sequence>MKCKISGEVTVIGLVAIPLIIIIIYSFLTILYTQYILKQENDNLADSMYSEQIKFSKQFDSILTFQVNMQVQNVYWNVYIHNQLLQKALAGQIKLNPNFKDILINVERTYNLTEDPVKLKIFKKSYLLVNSWFQRDKYFQKDLDPIQQEQMIVFSATDPLFRAILLERDNALQQNITRRFYIKNMYIGTEYDGSVLGPSANTTYKGITNPKSCPSGNIYDSRCRYWFNDTIHRKNISLYVSPPQLQYSNVGIPFLASVFCQRIELPPYTQLKEQYSTLNKQGSLYSVLCNNLDLTAAGVYFSSFNQKSAFKMLIDPSTQIAVYYSLFQLNSTQQQQTLSSLELNPRTTEEQALLFQKKLQSLYSNPILDVKENIDMLQINDDSYQSGFTFYRLNNPPDIQQNHTNNSYNTLQQSTPLNNQVSQQQQQKQQEEKQNNLKEHYVILNSIQTIQKLKDPWSGGYSINTAFILIDVLSKDMLSVQAQQMQQQINEYNYYSTIAITIFYVIIIILVILRFIRIFKLIISPINQLTNILKSVSLDDENQISYILGDKQLALESLFEQEIFLSQDTKILYESIVSLFKMVQFTQSNIFVQTESQTLLNLNQQIIHFQKFQNHRALGICHNNIGYIHFNAHRYQEALQEFSQAIIYSNYEVKIYEEDLEQSQLNNSNLIMSEVTRNIKLLSDYKNIINQIQKKSITEKEEKVVRKSAFSSGTSLLNNKNMQKIKHQTKKVEKVDKEQIIHYEVQSENSRSQLKLETHELQKQQNVLNGGNNTTKNKKLTIQESEAELNQENAQSQKLLNSQQLFSSHSLQKKKPNDKKNHKSQRNTKQISIQKDKSMSNSLQNKQEQNCDRKKNITESLSPSRSTTSKGVNQDNEVTNLFFCLYSRKLNYAKTLFMLLEKQNETLGNMWIELEQLLLEVIEIGNQMTLVNQIKSFQFSCYIYLISLAQKLNNQIKLAEYMRCSYEILQDVLNEQIQQDIYQEIRLNSNRTLKSEADNQTVISSEELLRNRDFISNYLQKLIIKTQLLNQRDINSTYLFDTQKMLHSQKISTFQSLNQHSQQPDQNQTVTQLLTQLIKNSCSINRNTSVSEYYKKQQGQNKQPSLNTIQNLQFSNISNINNNYEKSPLMQVLSPYRNSKSKSMFKKNESFNANSYKQVQINQSGLQKSQVYLKKRVSKVLNEKSPRQKHNTDNLQISQKFNIKNEEKSSSIFPKSLSNLLSKQKQITKHASNKVTNKLQKIKMHVREISCSNHDIYEKELKDTIQKIIKKKVRKQESKEITTGIYMPNLGSSSFCRNSNNYQQSDILIQKMVFIEAALLYQNQEYLETISLLTQQLENEYYYDPTSRHRFVLILYKIFNKLKIDIPEQLKQMISCYNKGIIYKVGLLSLCKSKKNRYKTYILTRQILSTILVKPSDQFSLLIYKNNMFQNLFQQISLEQINSIKDLIETQLMEIFVDDQQISPKQIVNEPQTGAPSLLSSNQQQNNQAQAFQNNQELTLKNGNLLAKKIRVQKTPILFKGQEEKQNEGYQFDANQFNNQSKENFNIQSFQIAQNDSSFANILQMNQTNFQQPLMNKIKGDNFSFQPTNNQNSLQESNINLQNQFQSTNNFQNNLNIMLVKNNSLISDSNLLQQNQQYFQSIINFSDFKKESLRGIDEIEELKISNKQQTYQLQQDKITNFEQNNQNISNHQQNIYSNKLKQDQNQYEFKHKQSQSSIQEQQSFGRINEFQSQTNSDSCESSDGDFANENIFALKNLEDDIQSEQNTLLQNTNDMLSIEEQLIIGVNRIILSHFYQDNYNLLHGKIQTEEQKLKQLNLKIQKNSEQFDIDCFNYLNIKKFIICVTDSLQIIKKTESYQEMIKLLYKLNTELLILQLNQQSHFEETNYPESDYFNNQLVLQIFYSEQKLLQYLYNNRHNQNYLYLPLTVEYFQTNFVFVFIF</sequence>
<evidence type="ECO:0000256" key="3">
    <source>
        <dbReference type="SAM" id="Phobius"/>
    </source>
</evidence>
<feature type="transmembrane region" description="Helical" evidence="3">
    <location>
        <begin position="494"/>
        <end position="516"/>
    </location>
</feature>
<keyword evidence="3" id="KW-0472">Membrane</keyword>
<keyword evidence="1" id="KW-0175">Coiled coil</keyword>
<dbReference type="GeneID" id="7831169"/>
<keyword evidence="5" id="KW-1185">Reference proteome</keyword>
<reference evidence="5" key="1">
    <citation type="journal article" date="2006" name="PLoS Biol.">
        <title>Macronuclear genome sequence of the ciliate Tetrahymena thermophila, a model eukaryote.</title>
        <authorList>
            <person name="Eisen J.A."/>
            <person name="Coyne R.S."/>
            <person name="Wu M."/>
            <person name="Wu D."/>
            <person name="Thiagarajan M."/>
            <person name="Wortman J.R."/>
            <person name="Badger J.H."/>
            <person name="Ren Q."/>
            <person name="Amedeo P."/>
            <person name="Jones K.M."/>
            <person name="Tallon L.J."/>
            <person name="Delcher A.L."/>
            <person name="Salzberg S.L."/>
            <person name="Silva J.C."/>
            <person name="Haas B.J."/>
            <person name="Majoros W.H."/>
            <person name="Farzad M."/>
            <person name="Carlton J.M."/>
            <person name="Smith R.K. Jr."/>
            <person name="Garg J."/>
            <person name="Pearlman R.E."/>
            <person name="Karrer K.M."/>
            <person name="Sun L."/>
            <person name="Manning G."/>
            <person name="Elde N.C."/>
            <person name="Turkewitz A.P."/>
            <person name="Asai D.J."/>
            <person name="Wilkes D.E."/>
            <person name="Wang Y."/>
            <person name="Cai H."/>
            <person name="Collins K."/>
            <person name="Stewart B.A."/>
            <person name="Lee S.R."/>
            <person name="Wilamowska K."/>
            <person name="Weinberg Z."/>
            <person name="Ruzzo W.L."/>
            <person name="Wloga D."/>
            <person name="Gaertig J."/>
            <person name="Frankel J."/>
            <person name="Tsao C.-C."/>
            <person name="Gorovsky M.A."/>
            <person name="Keeling P.J."/>
            <person name="Waller R.F."/>
            <person name="Patron N.J."/>
            <person name="Cherry J.M."/>
            <person name="Stover N.A."/>
            <person name="Krieger C.J."/>
            <person name="del Toro C."/>
            <person name="Ryder H.F."/>
            <person name="Williamson S.C."/>
            <person name="Barbeau R.A."/>
            <person name="Hamilton E.P."/>
            <person name="Orias E."/>
        </authorList>
    </citation>
    <scope>NUCLEOTIDE SEQUENCE [LARGE SCALE GENOMIC DNA]</scope>
    <source>
        <strain evidence="5">SB210</strain>
    </source>
</reference>
<evidence type="ECO:0000256" key="2">
    <source>
        <dbReference type="SAM" id="MobiDB-lite"/>
    </source>
</evidence>
<dbReference type="InParanoid" id="Q23ZI0"/>
<feature type="coiled-coil region" evidence="1">
    <location>
        <begin position="775"/>
        <end position="802"/>
    </location>
</feature>
<evidence type="ECO:0000313" key="5">
    <source>
        <dbReference type="Proteomes" id="UP000009168"/>
    </source>
</evidence>
<feature type="compositionally biased region" description="Polar residues" evidence="2">
    <location>
        <begin position="397"/>
        <end position="422"/>
    </location>
</feature>
<dbReference type="KEGG" id="tet:TTHERM_00785840"/>
<proteinExistence type="predicted"/>